<keyword evidence="6 7" id="KW-0479">Metal-binding</keyword>
<keyword evidence="3 6" id="KW-0874">Quinone</keyword>
<evidence type="ECO:0000256" key="1">
    <source>
        <dbReference type="ARBA" id="ARBA00009173"/>
    </source>
</evidence>
<name>M4VDP9_9BACT</name>
<keyword evidence="6 7" id="KW-0408">Iron</keyword>
<dbReference type="eggNOG" id="COG0377">
    <property type="taxonomic scope" value="Bacteria"/>
</dbReference>
<reference evidence="9 10" key="1">
    <citation type="journal article" date="2013" name="ISME J.">
        <title>By their genes ye shall know them: genomic signatures of predatory bacteria.</title>
        <authorList>
            <person name="Pasternak Z."/>
            <person name="Pietrokovski S."/>
            <person name="Rotem O."/>
            <person name="Gophna U."/>
            <person name="Lurie-Weinberger M.N."/>
            <person name="Jurkevitch E."/>
        </authorList>
    </citation>
    <scope>NUCLEOTIDE SEQUENCE [LARGE SCALE GENOMIC DNA]</scope>
    <source>
        <strain evidence="9 10">JSS</strain>
    </source>
</reference>
<feature type="binding site" evidence="6">
    <location>
        <position position="42"/>
    </location>
    <ligand>
        <name>[4Fe-4S] cluster</name>
        <dbReference type="ChEBI" id="CHEBI:49883"/>
    </ligand>
</feature>
<dbReference type="FunFam" id="3.40.50.12280:FF:000002">
    <property type="entry name" value="NADH-quinone oxidoreductase subunit B"/>
    <property type="match status" value="1"/>
</dbReference>
<keyword evidence="6 7" id="KW-0411">Iron-sulfur</keyword>
<keyword evidence="6" id="KW-0472">Membrane</keyword>
<keyword evidence="5 6" id="KW-0520">NAD</keyword>
<dbReference type="GO" id="GO:0015990">
    <property type="term" value="P:electron transport coupled proton transport"/>
    <property type="evidence" value="ECO:0007669"/>
    <property type="project" value="TreeGrafter"/>
</dbReference>
<dbReference type="GO" id="GO:0005506">
    <property type="term" value="F:iron ion binding"/>
    <property type="evidence" value="ECO:0007669"/>
    <property type="project" value="UniProtKB-UniRule"/>
</dbReference>
<dbReference type="SUPFAM" id="SSF56770">
    <property type="entry name" value="HydA/Nqo6-like"/>
    <property type="match status" value="1"/>
</dbReference>
<dbReference type="PATRIC" id="fig|1184267.3.peg.1975"/>
<evidence type="ECO:0000259" key="8">
    <source>
        <dbReference type="Pfam" id="PF01058"/>
    </source>
</evidence>
<dbReference type="PANTHER" id="PTHR11995">
    <property type="entry name" value="NADH DEHYDROGENASE"/>
    <property type="match status" value="1"/>
</dbReference>
<dbReference type="Proteomes" id="UP000012040">
    <property type="component" value="Chromosome"/>
</dbReference>
<proteinExistence type="inferred from homology"/>
<dbReference type="EC" id="7.1.1.-" evidence="6"/>
<evidence type="ECO:0000313" key="9">
    <source>
        <dbReference type="EMBL" id="AGH96166.1"/>
    </source>
</evidence>
<sequence length="189" mass="20842">MSDSKNLDDMSRSFALTTKLDAIVAWGRRNSMWPLPYGTACCGIELMSVMGPKYDLARFGAEVVRFSPRQADLLIVAGTITEKMAPILVRIYEQMLEPKYVLSMGACASSGGFYRAYHVLQGCDKVIPVDVYVPGCPPTPEAVLDGIMTLQKMIKDGTPRPWKDNWTSPYTLSNPTSELGQVEQLGVVK</sequence>
<comment type="cofactor">
    <cofactor evidence="6">
        <name>[4Fe-4S] cluster</name>
        <dbReference type="ChEBI" id="CHEBI:49883"/>
    </cofactor>
    <text evidence="6">Binds 1 [4Fe-4S] cluster.</text>
</comment>
<dbReference type="STRING" id="1184267.A11Q_1950"/>
<dbReference type="PANTHER" id="PTHR11995:SF14">
    <property type="entry name" value="NADH DEHYDROGENASE [UBIQUINONE] IRON-SULFUR PROTEIN 7, MITOCHONDRIAL"/>
    <property type="match status" value="1"/>
</dbReference>
<keyword evidence="6" id="KW-1003">Cell membrane</keyword>
<dbReference type="HAMAP" id="MF_01356">
    <property type="entry name" value="NDH1_NuoB"/>
    <property type="match status" value="1"/>
</dbReference>
<evidence type="ECO:0000256" key="2">
    <source>
        <dbReference type="ARBA" id="ARBA00022448"/>
    </source>
</evidence>
<dbReference type="GO" id="GO:0045271">
    <property type="term" value="C:respiratory chain complex I"/>
    <property type="evidence" value="ECO:0007669"/>
    <property type="project" value="TreeGrafter"/>
</dbReference>
<organism evidence="9 10">
    <name type="scientific">Pseudobdellovibrio exovorus JSS</name>
    <dbReference type="NCBI Taxonomy" id="1184267"/>
    <lineage>
        <taxon>Bacteria</taxon>
        <taxon>Pseudomonadati</taxon>
        <taxon>Bdellovibrionota</taxon>
        <taxon>Bdellovibrionia</taxon>
        <taxon>Bdellovibrionales</taxon>
        <taxon>Pseudobdellovibrionaceae</taxon>
        <taxon>Pseudobdellovibrio</taxon>
    </lineage>
</organism>
<feature type="binding site" evidence="6">
    <location>
        <position position="107"/>
    </location>
    <ligand>
        <name>[4Fe-4S] cluster</name>
        <dbReference type="ChEBI" id="CHEBI:49883"/>
    </ligand>
</feature>
<evidence type="ECO:0000256" key="3">
    <source>
        <dbReference type="ARBA" id="ARBA00022719"/>
    </source>
</evidence>
<dbReference type="GO" id="GO:0050136">
    <property type="term" value="F:NADH dehydrogenase (quinone) (non-electrogenic) activity"/>
    <property type="evidence" value="ECO:0007669"/>
    <property type="project" value="UniProtKB-UniRule"/>
</dbReference>
<accession>M4VDP9</accession>
<dbReference type="Gene3D" id="3.40.50.12280">
    <property type="match status" value="1"/>
</dbReference>
<dbReference type="InterPro" id="IPR006137">
    <property type="entry name" value="NADH_UbQ_OxRdtase-like_20kDa"/>
</dbReference>
<dbReference type="AlphaFoldDB" id="M4VDP9"/>
<dbReference type="NCBIfam" id="TIGR01957">
    <property type="entry name" value="nuoB_fam"/>
    <property type="match status" value="1"/>
</dbReference>
<gene>
    <name evidence="6" type="primary">nuoB</name>
    <name evidence="9" type="ORF">A11Q_1950</name>
</gene>
<keyword evidence="6" id="KW-0830">Ubiquinone</keyword>
<dbReference type="HOGENOM" id="CLU_055737_7_3_7"/>
<evidence type="ECO:0000256" key="7">
    <source>
        <dbReference type="RuleBase" id="RU004464"/>
    </source>
</evidence>
<feature type="binding site" evidence="6">
    <location>
        <position position="41"/>
    </location>
    <ligand>
        <name>[4Fe-4S] cluster</name>
        <dbReference type="ChEBI" id="CHEBI:49883"/>
    </ligand>
</feature>
<dbReference type="GO" id="GO:0048038">
    <property type="term" value="F:quinone binding"/>
    <property type="evidence" value="ECO:0007669"/>
    <property type="project" value="UniProtKB-KW"/>
</dbReference>
<dbReference type="Pfam" id="PF01058">
    <property type="entry name" value="Oxidored_q6"/>
    <property type="match status" value="1"/>
</dbReference>
<dbReference type="GO" id="GO:0005886">
    <property type="term" value="C:plasma membrane"/>
    <property type="evidence" value="ECO:0007669"/>
    <property type="project" value="UniProtKB-SubCell"/>
</dbReference>
<comment type="function">
    <text evidence="6">NDH-1 shuttles electrons from NADH, via FMN and iron-sulfur (Fe-S) centers, to quinones in the respiratory chain. The immediate electron acceptor for the enzyme in this species is believed to be ubiquinone. Couples the redox reaction to proton translocation (for every two electrons transferred, four hydrogen ions are translocated across the cytoplasmic membrane), and thus conserves the redox energy in a proton gradient.</text>
</comment>
<dbReference type="GO" id="GO:0009060">
    <property type="term" value="P:aerobic respiration"/>
    <property type="evidence" value="ECO:0007669"/>
    <property type="project" value="TreeGrafter"/>
</dbReference>
<dbReference type="GO" id="GO:0008137">
    <property type="term" value="F:NADH dehydrogenase (ubiquinone) activity"/>
    <property type="evidence" value="ECO:0007669"/>
    <property type="project" value="InterPro"/>
</dbReference>
<dbReference type="NCBIfam" id="NF005012">
    <property type="entry name" value="PRK06411.1"/>
    <property type="match status" value="1"/>
</dbReference>
<comment type="similarity">
    <text evidence="1 6 7">Belongs to the complex I 20 kDa subunit family.</text>
</comment>
<comment type="catalytic activity">
    <reaction evidence="6">
        <text>a quinone + NADH + 5 H(+)(in) = a quinol + NAD(+) + 4 H(+)(out)</text>
        <dbReference type="Rhea" id="RHEA:57888"/>
        <dbReference type="ChEBI" id="CHEBI:15378"/>
        <dbReference type="ChEBI" id="CHEBI:24646"/>
        <dbReference type="ChEBI" id="CHEBI:57540"/>
        <dbReference type="ChEBI" id="CHEBI:57945"/>
        <dbReference type="ChEBI" id="CHEBI:132124"/>
    </reaction>
</comment>
<evidence type="ECO:0000256" key="5">
    <source>
        <dbReference type="ARBA" id="ARBA00023027"/>
    </source>
</evidence>
<feature type="domain" description="NADH:ubiquinone oxidoreductase-like 20kDa subunit" evidence="8">
    <location>
        <begin position="41"/>
        <end position="150"/>
    </location>
</feature>
<comment type="subunit">
    <text evidence="6">NDH-1 is composed of 14 different subunits. Subunits NuoB, C, D, E, F, and G constitute the peripheral sector of the complex.</text>
</comment>
<dbReference type="EMBL" id="CP003537">
    <property type="protein sequence ID" value="AGH96166.1"/>
    <property type="molecule type" value="Genomic_DNA"/>
</dbReference>
<dbReference type="GO" id="GO:0051539">
    <property type="term" value="F:4 iron, 4 sulfur cluster binding"/>
    <property type="evidence" value="ECO:0007669"/>
    <property type="project" value="UniProtKB-KW"/>
</dbReference>
<evidence type="ECO:0000256" key="6">
    <source>
        <dbReference type="HAMAP-Rule" id="MF_01356"/>
    </source>
</evidence>
<keyword evidence="4 6" id="KW-1278">Translocase</keyword>
<dbReference type="InterPro" id="IPR006138">
    <property type="entry name" value="NADH_UQ_OxRdtase_20Kd_su"/>
</dbReference>
<keyword evidence="10" id="KW-1185">Reference proteome</keyword>
<protein>
    <recommendedName>
        <fullName evidence="6">NADH-quinone oxidoreductase subunit B</fullName>
        <ecNumber evidence="6">7.1.1.-</ecNumber>
    </recommendedName>
    <alternativeName>
        <fullName evidence="6">NADH dehydrogenase I subunit B</fullName>
    </alternativeName>
    <alternativeName>
        <fullName evidence="6">NDH-1 subunit B</fullName>
    </alternativeName>
</protein>
<dbReference type="RefSeq" id="WP_015470656.1">
    <property type="nucleotide sequence ID" value="NC_020813.1"/>
</dbReference>
<feature type="binding site" evidence="6">
    <location>
        <position position="136"/>
    </location>
    <ligand>
        <name>[4Fe-4S] cluster</name>
        <dbReference type="ChEBI" id="CHEBI:49883"/>
    </ligand>
</feature>
<evidence type="ECO:0000313" key="10">
    <source>
        <dbReference type="Proteomes" id="UP000012040"/>
    </source>
</evidence>
<keyword evidence="2 6" id="KW-0813">Transport</keyword>
<evidence type="ECO:0000256" key="4">
    <source>
        <dbReference type="ARBA" id="ARBA00022967"/>
    </source>
</evidence>
<dbReference type="PROSITE" id="PS01150">
    <property type="entry name" value="COMPLEX1_20K"/>
    <property type="match status" value="1"/>
</dbReference>
<keyword evidence="6 7" id="KW-0004">4Fe-4S</keyword>
<dbReference type="KEGG" id="bex:A11Q_1950"/>
<comment type="subcellular location">
    <subcellularLocation>
        <location evidence="6">Cell membrane</location>
        <topology evidence="6">Peripheral membrane protein</topology>
        <orientation evidence="6">Cytoplasmic side</orientation>
    </subcellularLocation>
</comment>